<evidence type="ECO:0000313" key="1">
    <source>
        <dbReference type="EMBL" id="CAL1716992.1"/>
    </source>
</evidence>
<organism evidence="1 2">
    <name type="scientific">Somion occarium</name>
    <dbReference type="NCBI Taxonomy" id="3059160"/>
    <lineage>
        <taxon>Eukaryota</taxon>
        <taxon>Fungi</taxon>
        <taxon>Dikarya</taxon>
        <taxon>Basidiomycota</taxon>
        <taxon>Agaricomycotina</taxon>
        <taxon>Agaricomycetes</taxon>
        <taxon>Polyporales</taxon>
        <taxon>Cerrenaceae</taxon>
        <taxon>Somion</taxon>
    </lineage>
</organism>
<reference evidence="2" key="1">
    <citation type="submission" date="2024-04" db="EMBL/GenBank/DDBJ databases">
        <authorList>
            <person name="Shaw F."/>
            <person name="Minotto A."/>
        </authorList>
    </citation>
    <scope>NUCLEOTIDE SEQUENCE [LARGE SCALE GENOMIC DNA]</scope>
</reference>
<sequence length="122" mass="13223">MSTSGREGRECFLSLSNVGGAEKRVGRKSKIVAAIPPRRLQIPPSSPSPTLAQTHSLLAVGLKRCRIRLLTLHVFPVGLNNIGLYDLFAASLVFYPDERGHCLSVAPPCCRKTVKNLSHMGS</sequence>
<dbReference type="Proteomes" id="UP001497453">
    <property type="component" value="Chromosome 9"/>
</dbReference>
<keyword evidence="2" id="KW-1185">Reference proteome</keyword>
<proteinExistence type="predicted"/>
<gene>
    <name evidence="1" type="ORF">GFSPODELE1_LOCUS11001</name>
</gene>
<dbReference type="EMBL" id="OZ037952">
    <property type="protein sequence ID" value="CAL1716992.1"/>
    <property type="molecule type" value="Genomic_DNA"/>
</dbReference>
<evidence type="ECO:0000313" key="2">
    <source>
        <dbReference type="Proteomes" id="UP001497453"/>
    </source>
</evidence>
<accession>A0ABP1EBI9</accession>
<name>A0ABP1EBI9_9APHY</name>
<protein>
    <submittedName>
        <fullName evidence="1">Uncharacterized protein</fullName>
    </submittedName>
</protein>